<evidence type="ECO:0000259" key="1">
    <source>
        <dbReference type="Pfam" id="PF02272"/>
    </source>
</evidence>
<dbReference type="PANTHER" id="PTHR30255:SF2">
    <property type="entry name" value="SINGLE-STRANDED-DNA-SPECIFIC EXONUCLEASE RECJ"/>
    <property type="match status" value="1"/>
</dbReference>
<organism evidence="2">
    <name type="scientific">marine sediment metagenome</name>
    <dbReference type="NCBI Taxonomy" id="412755"/>
    <lineage>
        <taxon>unclassified sequences</taxon>
        <taxon>metagenomes</taxon>
        <taxon>ecological metagenomes</taxon>
    </lineage>
</organism>
<dbReference type="InterPro" id="IPR003156">
    <property type="entry name" value="DHHA1_dom"/>
</dbReference>
<feature type="non-terminal residue" evidence="2">
    <location>
        <position position="1"/>
    </location>
</feature>
<dbReference type="GO" id="GO:0003676">
    <property type="term" value="F:nucleic acid binding"/>
    <property type="evidence" value="ECO:0007669"/>
    <property type="project" value="InterPro"/>
</dbReference>
<gene>
    <name evidence="2" type="ORF">S12H4_40315</name>
</gene>
<dbReference type="AlphaFoldDB" id="X1UI90"/>
<dbReference type="Pfam" id="PF02272">
    <property type="entry name" value="DHHA1"/>
    <property type="match status" value="1"/>
</dbReference>
<name>X1UI90_9ZZZZ</name>
<comment type="caution">
    <text evidence="2">The sequence shown here is derived from an EMBL/GenBank/DDBJ whole genome shotgun (WGS) entry which is preliminary data.</text>
</comment>
<feature type="domain" description="DHHA1" evidence="1">
    <location>
        <begin position="97"/>
        <end position="172"/>
    </location>
</feature>
<sequence length="178" mass="20361">FLETEPFKDFPNLNQKVSKIISILNIRDVKDRKPASFRLLTTSSLEVAKEIIEKLLIKSKIRKEKIGEILEEVRKRISKKSEPIIFEGDSSFELTLVSSVASIICKEYQKPTFLFKKMEKESSGTVRAPKGIDSVSLMKKCKKYPLTYGGHPQAAGFRIKNESLEKFKECLTKNICEK</sequence>
<dbReference type="EMBL" id="BARW01024453">
    <property type="protein sequence ID" value="GAI92069.1"/>
    <property type="molecule type" value="Genomic_DNA"/>
</dbReference>
<proteinExistence type="predicted"/>
<dbReference type="InterPro" id="IPR051673">
    <property type="entry name" value="SSDNA_exonuclease_RecJ"/>
</dbReference>
<accession>X1UI90</accession>
<reference evidence="2" key="1">
    <citation type="journal article" date="2014" name="Front. Microbiol.">
        <title>High frequency of phylogenetically diverse reductive dehalogenase-homologous genes in deep subseafloor sedimentary metagenomes.</title>
        <authorList>
            <person name="Kawai M."/>
            <person name="Futagami T."/>
            <person name="Toyoda A."/>
            <person name="Takaki Y."/>
            <person name="Nishi S."/>
            <person name="Hori S."/>
            <person name="Arai W."/>
            <person name="Tsubouchi T."/>
            <person name="Morono Y."/>
            <person name="Uchiyama I."/>
            <person name="Ito T."/>
            <person name="Fujiyama A."/>
            <person name="Inagaki F."/>
            <person name="Takami H."/>
        </authorList>
    </citation>
    <scope>NUCLEOTIDE SEQUENCE</scope>
    <source>
        <strain evidence="2">Expedition CK06-06</strain>
    </source>
</reference>
<dbReference type="InterPro" id="IPR038763">
    <property type="entry name" value="DHH_sf"/>
</dbReference>
<protein>
    <recommendedName>
        <fullName evidence="1">DHHA1 domain-containing protein</fullName>
    </recommendedName>
</protein>
<dbReference type="SUPFAM" id="SSF64182">
    <property type="entry name" value="DHH phosphoesterases"/>
    <property type="match status" value="1"/>
</dbReference>
<evidence type="ECO:0000313" key="2">
    <source>
        <dbReference type="EMBL" id="GAI92069.1"/>
    </source>
</evidence>
<dbReference type="PANTHER" id="PTHR30255">
    <property type="entry name" value="SINGLE-STRANDED-DNA-SPECIFIC EXONUCLEASE RECJ"/>
    <property type="match status" value="1"/>
</dbReference>
<dbReference type="Gene3D" id="3.10.310.30">
    <property type="match status" value="1"/>
</dbReference>